<evidence type="ECO:0000313" key="12">
    <source>
        <dbReference type="Proteomes" id="UP000076476"/>
    </source>
</evidence>
<evidence type="ECO:0000256" key="5">
    <source>
        <dbReference type="ARBA" id="ARBA00023163"/>
    </source>
</evidence>
<dbReference type="InterPro" id="IPR030828">
    <property type="entry name" value="HTH_TyrR"/>
</dbReference>
<dbReference type="InterPro" id="IPR035965">
    <property type="entry name" value="PAS-like_dom_sf"/>
</dbReference>
<dbReference type="SUPFAM" id="SSF46689">
    <property type="entry name" value="Homeodomain-like"/>
    <property type="match status" value="1"/>
</dbReference>
<dbReference type="Gene3D" id="3.30.450.20">
    <property type="entry name" value="PAS domain"/>
    <property type="match status" value="1"/>
</dbReference>
<dbReference type="STRING" id="33936.AZI98_03260"/>
<proteinExistence type="predicted"/>
<dbReference type="RefSeq" id="WP_063386867.1">
    <property type="nucleotide sequence ID" value="NZ_LWBR01000009.1"/>
</dbReference>
<evidence type="ECO:0000256" key="1">
    <source>
        <dbReference type="ARBA" id="ARBA00022741"/>
    </source>
</evidence>
<dbReference type="Pfam" id="PF25601">
    <property type="entry name" value="AAA_lid_14"/>
    <property type="match status" value="1"/>
</dbReference>
<dbReference type="Pfam" id="PF00158">
    <property type="entry name" value="Sigma54_activat"/>
    <property type="match status" value="1"/>
</dbReference>
<feature type="domain" description="Sigma-54 factor interaction" evidence="8">
    <location>
        <begin position="247"/>
        <end position="477"/>
    </location>
</feature>
<dbReference type="PROSITE" id="PS50113">
    <property type="entry name" value="PAC"/>
    <property type="match status" value="1"/>
</dbReference>
<dbReference type="InterPro" id="IPR025662">
    <property type="entry name" value="Sigma_54_int_dom_ATP-bd_1"/>
</dbReference>
<evidence type="ECO:0000313" key="11">
    <source>
        <dbReference type="EMBL" id="KZN97442.1"/>
    </source>
</evidence>
<dbReference type="AlphaFoldDB" id="A0A165YU11"/>
<dbReference type="GO" id="GO:0006355">
    <property type="term" value="P:regulation of DNA-templated transcription"/>
    <property type="evidence" value="ECO:0007669"/>
    <property type="project" value="InterPro"/>
</dbReference>
<dbReference type="InterPro" id="IPR027417">
    <property type="entry name" value="P-loop_NTPase"/>
</dbReference>
<dbReference type="FunFam" id="3.40.50.300:FF:000006">
    <property type="entry name" value="DNA-binding transcriptional regulator NtrC"/>
    <property type="match status" value="1"/>
</dbReference>
<dbReference type="SMART" id="SM00091">
    <property type="entry name" value="PAS"/>
    <property type="match status" value="1"/>
</dbReference>
<dbReference type="PANTHER" id="PTHR32071">
    <property type="entry name" value="TRANSCRIPTIONAL REGULATORY PROTEIN"/>
    <property type="match status" value="1"/>
</dbReference>
<dbReference type="Gene3D" id="1.10.8.60">
    <property type="match status" value="1"/>
</dbReference>
<dbReference type="InterPro" id="IPR025944">
    <property type="entry name" value="Sigma_54_int_dom_CS"/>
</dbReference>
<evidence type="ECO:0000259" key="8">
    <source>
        <dbReference type="PROSITE" id="PS50045"/>
    </source>
</evidence>
<evidence type="ECO:0000256" key="4">
    <source>
        <dbReference type="ARBA" id="ARBA00023015"/>
    </source>
</evidence>
<protein>
    <recommendedName>
        <fullName evidence="6">HTH-type transcriptional regulatory protein TyrR</fullName>
    </recommendedName>
</protein>
<dbReference type="PROSITE" id="PS50045">
    <property type="entry name" value="SIGMA54_INTERACT_4"/>
    <property type="match status" value="1"/>
</dbReference>
<dbReference type="SUPFAM" id="SSF55785">
    <property type="entry name" value="PYP-like sensor domain (PAS domain)"/>
    <property type="match status" value="1"/>
</dbReference>
<evidence type="ECO:0000256" key="6">
    <source>
        <dbReference type="ARBA" id="ARBA00029500"/>
    </source>
</evidence>
<name>A0A165YU11_9BACI</name>
<dbReference type="PROSITE" id="PS00675">
    <property type="entry name" value="SIGMA54_INTERACT_1"/>
    <property type="match status" value="1"/>
</dbReference>
<dbReference type="EMBL" id="LWBR01000009">
    <property type="protein sequence ID" value="KZN97442.1"/>
    <property type="molecule type" value="Genomic_DNA"/>
</dbReference>
<evidence type="ECO:0000259" key="10">
    <source>
        <dbReference type="PROSITE" id="PS50113"/>
    </source>
</evidence>
<feature type="coiled-coil region" evidence="7">
    <location>
        <begin position="213"/>
        <end position="247"/>
    </location>
</feature>
<dbReference type="SMART" id="SM00382">
    <property type="entry name" value="AAA"/>
    <property type="match status" value="1"/>
</dbReference>
<dbReference type="GO" id="GO:0003677">
    <property type="term" value="F:DNA binding"/>
    <property type="evidence" value="ECO:0007669"/>
    <property type="project" value="UniProtKB-KW"/>
</dbReference>
<feature type="domain" description="PAC" evidence="10">
    <location>
        <begin position="172"/>
        <end position="222"/>
    </location>
</feature>
<dbReference type="GO" id="GO:0005524">
    <property type="term" value="F:ATP binding"/>
    <property type="evidence" value="ECO:0007669"/>
    <property type="project" value="UniProtKB-KW"/>
</dbReference>
<keyword evidence="7" id="KW-0175">Coiled coil</keyword>
<dbReference type="Gene3D" id="1.10.10.60">
    <property type="entry name" value="Homeodomain-like"/>
    <property type="match status" value="1"/>
</dbReference>
<dbReference type="InterPro" id="IPR000700">
    <property type="entry name" value="PAS-assoc_C"/>
</dbReference>
<dbReference type="PROSITE" id="PS50112">
    <property type="entry name" value="PAS"/>
    <property type="match status" value="1"/>
</dbReference>
<evidence type="ECO:0000256" key="2">
    <source>
        <dbReference type="ARBA" id="ARBA00022797"/>
    </source>
</evidence>
<keyword evidence="1" id="KW-0547">Nucleotide-binding</keyword>
<dbReference type="Gene3D" id="3.40.50.300">
    <property type="entry name" value="P-loop containing nucleotide triphosphate hydrolases"/>
    <property type="match status" value="1"/>
</dbReference>
<dbReference type="Pfam" id="PF00989">
    <property type="entry name" value="PAS"/>
    <property type="match status" value="1"/>
</dbReference>
<dbReference type="Pfam" id="PF18024">
    <property type="entry name" value="HTH_50"/>
    <property type="match status" value="1"/>
</dbReference>
<dbReference type="InterPro" id="IPR000014">
    <property type="entry name" value="PAS"/>
</dbReference>
<dbReference type="Proteomes" id="UP000076476">
    <property type="component" value="Unassembled WGS sequence"/>
</dbReference>
<dbReference type="SUPFAM" id="SSF52540">
    <property type="entry name" value="P-loop containing nucleoside triphosphate hydrolases"/>
    <property type="match status" value="1"/>
</dbReference>
<evidence type="ECO:0000256" key="7">
    <source>
        <dbReference type="SAM" id="Coils"/>
    </source>
</evidence>
<keyword evidence="2" id="KW-0058">Aromatic hydrocarbons catabolism</keyword>
<dbReference type="InterPro" id="IPR002078">
    <property type="entry name" value="Sigma_54_int"/>
</dbReference>
<keyword evidence="5" id="KW-0804">Transcription</keyword>
<dbReference type="PANTHER" id="PTHR32071:SF57">
    <property type="entry name" value="C4-DICARBOXYLATE TRANSPORT TRANSCRIPTIONAL REGULATORY PROTEIN DCTD"/>
    <property type="match status" value="1"/>
</dbReference>
<dbReference type="NCBIfam" id="TIGR00229">
    <property type="entry name" value="sensory_box"/>
    <property type="match status" value="1"/>
</dbReference>
<dbReference type="OrthoDB" id="9771372at2"/>
<evidence type="ECO:0000256" key="3">
    <source>
        <dbReference type="ARBA" id="ARBA00022840"/>
    </source>
</evidence>
<accession>A0A165YU11</accession>
<dbReference type="InterPro" id="IPR058031">
    <property type="entry name" value="AAA_lid_NorR"/>
</dbReference>
<dbReference type="InterPro" id="IPR013767">
    <property type="entry name" value="PAS_fold"/>
</dbReference>
<dbReference type="CDD" id="cd00009">
    <property type="entry name" value="AAA"/>
    <property type="match status" value="1"/>
</dbReference>
<comment type="caution">
    <text evidence="11">The sequence shown here is derived from an EMBL/GenBank/DDBJ whole genome shotgun (WGS) entry which is preliminary data.</text>
</comment>
<dbReference type="GeneID" id="301125780"/>
<feature type="domain" description="PAS" evidence="9">
    <location>
        <begin position="103"/>
        <end position="148"/>
    </location>
</feature>
<organism evidence="11 12">
    <name type="scientific">Aeribacillus pallidus</name>
    <dbReference type="NCBI Taxonomy" id="33936"/>
    <lineage>
        <taxon>Bacteria</taxon>
        <taxon>Bacillati</taxon>
        <taxon>Bacillota</taxon>
        <taxon>Bacilli</taxon>
        <taxon>Bacillales</taxon>
        <taxon>Bacillaceae</taxon>
        <taxon>Aeribacillus</taxon>
    </lineage>
</organism>
<keyword evidence="12" id="KW-1185">Reference proteome</keyword>
<gene>
    <name evidence="11" type="ORF">AZI98_03260</name>
</gene>
<dbReference type="InterPro" id="IPR009057">
    <property type="entry name" value="Homeodomain-like_sf"/>
</dbReference>
<reference evidence="11 12" key="1">
    <citation type="submission" date="2016-04" db="EMBL/GenBank/DDBJ databases">
        <title>Draft genome sequence of Aeribacillus pallidus 8m3 from petroleum reservoir.</title>
        <authorList>
            <person name="Poltaraus A.B."/>
            <person name="Nazina T.N."/>
            <person name="Tourova T.P."/>
            <person name="Malakho S.M."/>
            <person name="Korshunova A.V."/>
            <person name="Sokolova D.S."/>
        </authorList>
    </citation>
    <scope>NUCLEOTIDE SEQUENCE [LARGE SCALE GENOMIC DNA]</scope>
    <source>
        <strain evidence="11 12">8m3</strain>
    </source>
</reference>
<dbReference type="PROSITE" id="PS00688">
    <property type="entry name" value="SIGMA54_INTERACT_3"/>
    <property type="match status" value="1"/>
</dbReference>
<keyword evidence="3" id="KW-0067">ATP-binding</keyword>
<keyword evidence="4" id="KW-0805">Transcription regulation</keyword>
<sequence length="558" mass="64740">MSSAVQFQIPFPYFVMSPNEEILFGNEVFNEYVRTSTKHKKIHDIFHIWEEFKHGKVVRTEVEGKSCMFLKTKIEESQHFFYIGTFSLDLISLLDELKETHRLNRELDAIIENSYDGIYITDKEGVTIKTNSAIERITGIPKEYYIGKKVDYLQKRGILKDSVTHKVLKTKRTVSVVQLNYSGRETLLTGNPIFNENGEIEGVVTNIRDLSELNELQKALKKANELNETYKKEIDRLKRNKEDEHDVVVNSQQMKFIYDTANRIINVDATVLILGETGVGKDVLARHIYDNSERRFKGEFVKVNCGAIPPELLESELFGYEGGAFTGANAKGKQGLFEAADKGVLFLDEVGELPLNLQVKLLRVIQEREVQRLGGTKTKKVDVRIIAATNRDLKEMVKKGEFREDLFYRLNVVPIHIPPLRERKEDILPLVEVFLRNVNKKYRKQKKIDPELKDFFYHYHWPGNIRELSNLIERIVLVNRDQLLKVHHLPPEYQNENTFHSNIPSLKEAMEQAEKNILRMACKKYKTTYEIAEALQTSQPTVVRKLRKYNLNINGHEN</sequence>
<dbReference type="CDD" id="cd00130">
    <property type="entry name" value="PAS"/>
    <property type="match status" value="1"/>
</dbReference>
<evidence type="ECO:0000259" key="9">
    <source>
        <dbReference type="PROSITE" id="PS50112"/>
    </source>
</evidence>
<dbReference type="InterPro" id="IPR003593">
    <property type="entry name" value="AAA+_ATPase"/>
</dbReference>